<reference evidence="1 2" key="1">
    <citation type="submission" date="2015-11" db="EMBL/GenBank/DDBJ databases">
        <title>Genome sequences of Lysobacter enzymogenes strain C3 and Lysobacter antibioticus ATCC 29479.</title>
        <authorList>
            <person name="Kobayashi D.Y."/>
        </authorList>
    </citation>
    <scope>NUCLEOTIDE SEQUENCE [LARGE SCALE GENOMIC DNA]</scope>
    <source>
        <strain evidence="1 2">C3</strain>
    </source>
</reference>
<name>A0A0S2DN38_LYSEN</name>
<protein>
    <submittedName>
        <fullName evidence="1">Uncharacterized protein</fullName>
    </submittedName>
</protein>
<dbReference type="STRING" id="69.GLE_4615"/>
<accession>A0A0S2DN38</accession>
<evidence type="ECO:0000313" key="1">
    <source>
        <dbReference type="EMBL" id="ALN59956.1"/>
    </source>
</evidence>
<dbReference type="KEGG" id="lez:GLE_4615"/>
<proteinExistence type="predicted"/>
<evidence type="ECO:0000313" key="2">
    <source>
        <dbReference type="Proteomes" id="UP000061569"/>
    </source>
</evidence>
<dbReference type="Proteomes" id="UP000061569">
    <property type="component" value="Chromosome"/>
</dbReference>
<dbReference type="PATRIC" id="fig|69.6.peg.4550"/>
<organism evidence="1 2">
    <name type="scientific">Lysobacter enzymogenes</name>
    <dbReference type="NCBI Taxonomy" id="69"/>
    <lineage>
        <taxon>Bacteria</taxon>
        <taxon>Pseudomonadati</taxon>
        <taxon>Pseudomonadota</taxon>
        <taxon>Gammaproteobacteria</taxon>
        <taxon>Lysobacterales</taxon>
        <taxon>Lysobacteraceae</taxon>
        <taxon>Lysobacter</taxon>
    </lineage>
</organism>
<gene>
    <name evidence="1" type="ORF">GLE_4615</name>
</gene>
<dbReference type="EMBL" id="CP013140">
    <property type="protein sequence ID" value="ALN59956.1"/>
    <property type="molecule type" value="Genomic_DNA"/>
</dbReference>
<dbReference type="AlphaFoldDB" id="A0A0S2DN38"/>
<sequence length="50" mass="6333">MERRIVRCARARAKSKYFARKIFLISFDKIYYEYSGCILRRTMWHKYRIH</sequence>